<name>A0A6A6EIE3_9PEZI</name>
<reference evidence="1" key="1">
    <citation type="journal article" date="2020" name="Stud. Mycol.">
        <title>101 Dothideomycetes genomes: a test case for predicting lifestyles and emergence of pathogens.</title>
        <authorList>
            <person name="Haridas S."/>
            <person name="Albert R."/>
            <person name="Binder M."/>
            <person name="Bloem J."/>
            <person name="Labutti K."/>
            <person name="Salamov A."/>
            <person name="Andreopoulos B."/>
            <person name="Baker S."/>
            <person name="Barry K."/>
            <person name="Bills G."/>
            <person name="Bluhm B."/>
            <person name="Cannon C."/>
            <person name="Castanera R."/>
            <person name="Culley D."/>
            <person name="Daum C."/>
            <person name="Ezra D."/>
            <person name="Gonzalez J."/>
            <person name="Henrissat B."/>
            <person name="Kuo A."/>
            <person name="Liang C."/>
            <person name="Lipzen A."/>
            <person name="Lutzoni F."/>
            <person name="Magnuson J."/>
            <person name="Mondo S."/>
            <person name="Nolan M."/>
            <person name="Ohm R."/>
            <person name="Pangilinan J."/>
            <person name="Park H.-J."/>
            <person name="Ramirez L."/>
            <person name="Alfaro M."/>
            <person name="Sun H."/>
            <person name="Tritt A."/>
            <person name="Yoshinaga Y."/>
            <person name="Zwiers L.-H."/>
            <person name="Turgeon B."/>
            <person name="Goodwin S."/>
            <person name="Spatafora J."/>
            <person name="Crous P."/>
            <person name="Grigoriev I."/>
        </authorList>
    </citation>
    <scope>NUCLEOTIDE SEQUENCE</scope>
    <source>
        <strain evidence="1">CBS 207.26</strain>
    </source>
</reference>
<dbReference type="AlphaFoldDB" id="A0A6A6EIE3"/>
<keyword evidence="2" id="KW-1185">Reference proteome</keyword>
<dbReference type="Proteomes" id="UP000800200">
    <property type="component" value="Unassembled WGS sequence"/>
</dbReference>
<gene>
    <name evidence="1" type="ORF">K469DRAFT_385410</name>
</gene>
<dbReference type="EMBL" id="ML994618">
    <property type="protein sequence ID" value="KAF2190458.1"/>
    <property type="molecule type" value="Genomic_DNA"/>
</dbReference>
<proteinExistence type="predicted"/>
<accession>A0A6A6EIE3</accession>
<organism evidence="1 2">
    <name type="scientific">Zopfia rhizophila CBS 207.26</name>
    <dbReference type="NCBI Taxonomy" id="1314779"/>
    <lineage>
        <taxon>Eukaryota</taxon>
        <taxon>Fungi</taxon>
        <taxon>Dikarya</taxon>
        <taxon>Ascomycota</taxon>
        <taxon>Pezizomycotina</taxon>
        <taxon>Dothideomycetes</taxon>
        <taxon>Dothideomycetes incertae sedis</taxon>
        <taxon>Zopfiaceae</taxon>
        <taxon>Zopfia</taxon>
    </lineage>
</organism>
<protein>
    <submittedName>
        <fullName evidence="1">Uncharacterized protein</fullName>
    </submittedName>
</protein>
<sequence>MPLRRPQWSITKVSVPLFLLPHGSRSSFATGFAFDTSVFLSQFRLPEWVDGLFFSSFSVCSDISLRFLWVLEHGCQRDGGGRRSVTLCTA</sequence>
<evidence type="ECO:0000313" key="2">
    <source>
        <dbReference type="Proteomes" id="UP000800200"/>
    </source>
</evidence>
<evidence type="ECO:0000313" key="1">
    <source>
        <dbReference type="EMBL" id="KAF2190458.1"/>
    </source>
</evidence>